<evidence type="ECO:0000313" key="3">
    <source>
        <dbReference type="Proteomes" id="UP000305840"/>
    </source>
</evidence>
<dbReference type="PANTHER" id="PTHR41773:SF1">
    <property type="entry name" value="RELA_SPOT DOMAIN-CONTAINING PROTEIN"/>
    <property type="match status" value="1"/>
</dbReference>
<dbReference type="CDD" id="cd05399">
    <property type="entry name" value="NT_Rel-Spo_like"/>
    <property type="match status" value="1"/>
</dbReference>
<protein>
    <recommendedName>
        <fullName evidence="1">RelA/SpoT domain-containing protein</fullName>
    </recommendedName>
</protein>
<gene>
    <name evidence="2" type="ORF">FCV91_00785</name>
</gene>
<name>A0A4U2FCK6_9VIBR</name>
<feature type="domain" description="RelA/SpoT" evidence="1">
    <location>
        <begin position="55"/>
        <end position="181"/>
    </location>
</feature>
<evidence type="ECO:0000259" key="1">
    <source>
        <dbReference type="SMART" id="SM00954"/>
    </source>
</evidence>
<accession>A0A4U2FCK6</accession>
<dbReference type="InterPro" id="IPR043519">
    <property type="entry name" value="NT_sf"/>
</dbReference>
<dbReference type="Pfam" id="PF04607">
    <property type="entry name" value="RelA_SpoT"/>
    <property type="match status" value="1"/>
</dbReference>
<dbReference type="EMBL" id="SYVO01000002">
    <property type="protein sequence ID" value="TKG13209.1"/>
    <property type="molecule type" value="Genomic_DNA"/>
</dbReference>
<organism evidence="2 3">
    <name type="scientific">Vibrio lentus</name>
    <dbReference type="NCBI Taxonomy" id="136468"/>
    <lineage>
        <taxon>Bacteria</taxon>
        <taxon>Pseudomonadati</taxon>
        <taxon>Pseudomonadota</taxon>
        <taxon>Gammaproteobacteria</taxon>
        <taxon>Vibrionales</taxon>
        <taxon>Vibrionaceae</taxon>
        <taxon>Vibrio</taxon>
    </lineage>
</organism>
<evidence type="ECO:0000313" key="2">
    <source>
        <dbReference type="EMBL" id="TKG13209.1"/>
    </source>
</evidence>
<dbReference type="SUPFAM" id="SSF81301">
    <property type="entry name" value="Nucleotidyltransferase"/>
    <property type="match status" value="1"/>
</dbReference>
<dbReference type="InterPro" id="IPR007685">
    <property type="entry name" value="RelA_SpoT"/>
</dbReference>
<dbReference type="GO" id="GO:0015969">
    <property type="term" value="P:guanosine tetraphosphate metabolic process"/>
    <property type="evidence" value="ECO:0007669"/>
    <property type="project" value="InterPro"/>
</dbReference>
<dbReference type="Gene3D" id="1.10.287.860">
    <property type="entry name" value="Nucleotidyltransferase"/>
    <property type="match status" value="1"/>
</dbReference>
<sequence length="366" mass="42353">MALVVGTVIEVKMETELVDWYIKNQPIYKRLSKKVESLLSEVFEANDSSYHLISSRAKTIDSVREKGKQNKYTDPVNQIQDFSGIRIITYVEDEIDVIQGLIEQLFDIDWDNSSNKSDALGIDKVGYKSVHYIASLKEDRLALPEYKQFEGKFFEIQIRTILQHAWAEIEHDRNYKFSGKLPDDVSRRFKILAGVLEMADREFNNISKEIDIISESTKESAKLGNFDLSITSVSMAEFLKNTMNEFLESGLEFYPDHEAIAIRELELFGITELKDFSKLLTEDVKSFYRLIELGGVFELGVIRISMIFADYKLYFENVYPQTYKVFVSDSLNEQIKEEVLALCKKNNVDWDYIEEQYGVSLFGPIL</sequence>
<comment type="caution">
    <text evidence="2">The sequence shown here is derived from an EMBL/GenBank/DDBJ whole genome shotgun (WGS) entry which is preliminary data.</text>
</comment>
<dbReference type="PANTHER" id="PTHR41773">
    <property type="entry name" value="GTP PYROPHOSPHATASE-RELATED"/>
    <property type="match status" value="1"/>
</dbReference>
<dbReference type="SMART" id="SM00954">
    <property type="entry name" value="RelA_SpoT"/>
    <property type="match status" value="1"/>
</dbReference>
<dbReference type="Gene3D" id="3.30.460.10">
    <property type="entry name" value="Beta Polymerase, domain 2"/>
    <property type="match status" value="1"/>
</dbReference>
<dbReference type="AlphaFoldDB" id="A0A4U2FCK6"/>
<dbReference type="Proteomes" id="UP000305840">
    <property type="component" value="Unassembled WGS sequence"/>
</dbReference>
<proteinExistence type="predicted"/>
<reference evidence="2 3" key="1">
    <citation type="submission" date="2019-04" db="EMBL/GenBank/DDBJ databases">
        <title>A reverse ecology approach based on a biological definition of microbial populations.</title>
        <authorList>
            <person name="Arevalo P."/>
            <person name="Vaninsberghe D."/>
            <person name="Elsherbini J."/>
            <person name="Gore J."/>
            <person name="Polz M."/>
        </authorList>
    </citation>
    <scope>NUCLEOTIDE SEQUENCE [LARGE SCALE GENOMIC DNA]</scope>
    <source>
        <strain evidence="2 3">10N.222.48.A1</strain>
    </source>
</reference>